<comment type="caution">
    <text evidence="1">The sequence shown here is derived from an EMBL/GenBank/DDBJ whole genome shotgun (WGS) entry which is preliminary data.</text>
</comment>
<evidence type="ECO:0000313" key="1">
    <source>
        <dbReference type="EMBL" id="MCZ4243570.1"/>
    </source>
</evidence>
<reference evidence="1" key="1">
    <citation type="submission" date="2022-12" db="EMBL/GenBank/DDBJ databases">
        <title>Genome sequence of HCMS5-2.</title>
        <authorList>
            <person name="Woo H."/>
        </authorList>
    </citation>
    <scope>NUCLEOTIDE SEQUENCE</scope>
    <source>
        <strain evidence="1">HCMS5-2</strain>
    </source>
</reference>
<dbReference type="Proteomes" id="UP001144347">
    <property type="component" value="Unassembled WGS sequence"/>
</dbReference>
<protein>
    <submittedName>
        <fullName evidence="1">Uncharacterized protein</fullName>
    </submittedName>
</protein>
<dbReference type="EMBL" id="JAPWGM010000002">
    <property type="protein sequence ID" value="MCZ4243570.1"/>
    <property type="molecule type" value="Genomic_DNA"/>
</dbReference>
<name>A0ABT4L6M1_9SPHI</name>
<gene>
    <name evidence="1" type="ORF">O0955_06075</name>
</gene>
<dbReference type="RefSeq" id="WP_269426650.1">
    <property type="nucleotide sequence ID" value="NZ_JAPWGM010000002.1"/>
</dbReference>
<organism evidence="1 2">
    <name type="scientific">Pedobacter punctiformis</name>
    <dbReference type="NCBI Taxonomy" id="3004097"/>
    <lineage>
        <taxon>Bacteria</taxon>
        <taxon>Pseudomonadati</taxon>
        <taxon>Bacteroidota</taxon>
        <taxon>Sphingobacteriia</taxon>
        <taxon>Sphingobacteriales</taxon>
        <taxon>Sphingobacteriaceae</taxon>
        <taxon>Pedobacter</taxon>
    </lineage>
</organism>
<proteinExistence type="predicted"/>
<accession>A0ABT4L6M1</accession>
<sequence length="64" mass="7065">MIVSANLPTSALLEVKVKDKISDEKGTSGVVKAIQIQETDEYLLFLFALADDKIISVRKIKNIC</sequence>
<keyword evidence="2" id="KW-1185">Reference proteome</keyword>
<evidence type="ECO:0000313" key="2">
    <source>
        <dbReference type="Proteomes" id="UP001144347"/>
    </source>
</evidence>